<dbReference type="Proteomes" id="UP000693970">
    <property type="component" value="Unassembled WGS sequence"/>
</dbReference>
<feature type="compositionally biased region" description="Polar residues" evidence="1">
    <location>
        <begin position="42"/>
        <end position="52"/>
    </location>
</feature>
<dbReference type="InterPro" id="IPR049227">
    <property type="entry name" value="DUF6824"/>
</dbReference>
<dbReference type="AlphaFoldDB" id="A0A9K3L0T6"/>
<dbReference type="OrthoDB" id="49024at2759"/>
<feature type="compositionally biased region" description="Pro residues" evidence="1">
    <location>
        <begin position="554"/>
        <end position="568"/>
    </location>
</feature>
<feature type="compositionally biased region" description="Basic and acidic residues" evidence="1">
    <location>
        <begin position="594"/>
        <end position="615"/>
    </location>
</feature>
<dbReference type="EMBL" id="JAGRRH010000017">
    <property type="protein sequence ID" value="KAG7353049.1"/>
    <property type="molecule type" value="Genomic_DNA"/>
</dbReference>
<reference evidence="3" key="2">
    <citation type="submission" date="2021-04" db="EMBL/GenBank/DDBJ databases">
        <authorList>
            <person name="Podell S."/>
        </authorList>
    </citation>
    <scope>NUCLEOTIDE SEQUENCE</scope>
    <source>
        <strain evidence="3">Hildebrandi</strain>
    </source>
</reference>
<accession>A0A9K3L0T6</accession>
<feature type="compositionally biased region" description="Basic and acidic residues" evidence="1">
    <location>
        <begin position="681"/>
        <end position="690"/>
    </location>
</feature>
<evidence type="ECO:0000259" key="2">
    <source>
        <dbReference type="Pfam" id="PF20710"/>
    </source>
</evidence>
<evidence type="ECO:0000313" key="3">
    <source>
        <dbReference type="EMBL" id="KAG7353049.1"/>
    </source>
</evidence>
<proteinExistence type="predicted"/>
<feature type="compositionally biased region" description="Polar residues" evidence="1">
    <location>
        <begin position="616"/>
        <end position="628"/>
    </location>
</feature>
<name>A0A9K3L0T6_9STRA</name>
<organism evidence="3 4">
    <name type="scientific">Nitzschia inconspicua</name>
    <dbReference type="NCBI Taxonomy" id="303405"/>
    <lineage>
        <taxon>Eukaryota</taxon>
        <taxon>Sar</taxon>
        <taxon>Stramenopiles</taxon>
        <taxon>Ochrophyta</taxon>
        <taxon>Bacillariophyta</taxon>
        <taxon>Bacillariophyceae</taxon>
        <taxon>Bacillariophycidae</taxon>
        <taxon>Bacillariales</taxon>
        <taxon>Bacillariaceae</taxon>
        <taxon>Nitzschia</taxon>
    </lineage>
</organism>
<feature type="region of interest" description="Disordered" evidence="1">
    <location>
        <begin position="463"/>
        <end position="699"/>
    </location>
</feature>
<evidence type="ECO:0000256" key="1">
    <source>
        <dbReference type="SAM" id="MobiDB-lite"/>
    </source>
</evidence>
<keyword evidence="4" id="KW-1185">Reference proteome</keyword>
<feature type="compositionally biased region" description="Basic and acidic residues" evidence="1">
    <location>
        <begin position="348"/>
        <end position="358"/>
    </location>
</feature>
<feature type="region of interest" description="Disordered" evidence="1">
    <location>
        <begin position="298"/>
        <end position="423"/>
    </location>
</feature>
<feature type="compositionally biased region" description="Basic and acidic residues" evidence="1">
    <location>
        <begin position="300"/>
        <end position="313"/>
    </location>
</feature>
<feature type="domain" description="DUF6824" evidence="2">
    <location>
        <begin position="185"/>
        <end position="270"/>
    </location>
</feature>
<reference evidence="3" key="1">
    <citation type="journal article" date="2021" name="Sci. Rep.">
        <title>Diploid genomic architecture of Nitzschia inconspicua, an elite biomass production diatom.</title>
        <authorList>
            <person name="Oliver A."/>
            <person name="Podell S."/>
            <person name="Pinowska A."/>
            <person name="Traller J.C."/>
            <person name="Smith S.R."/>
            <person name="McClure R."/>
            <person name="Beliaev A."/>
            <person name="Bohutskyi P."/>
            <person name="Hill E.A."/>
            <person name="Rabines A."/>
            <person name="Zheng H."/>
            <person name="Allen L.Z."/>
            <person name="Kuo A."/>
            <person name="Grigoriev I.V."/>
            <person name="Allen A.E."/>
            <person name="Hazlebeck D."/>
            <person name="Allen E.E."/>
        </authorList>
    </citation>
    <scope>NUCLEOTIDE SEQUENCE</scope>
    <source>
        <strain evidence="3">Hildebrandi</strain>
    </source>
</reference>
<comment type="caution">
    <text evidence="3">The sequence shown here is derived from an EMBL/GenBank/DDBJ whole genome shotgun (WGS) entry which is preliminary data.</text>
</comment>
<dbReference type="Pfam" id="PF20710">
    <property type="entry name" value="DUF6824"/>
    <property type="match status" value="1"/>
</dbReference>
<feature type="compositionally biased region" description="Basic and acidic residues" evidence="1">
    <location>
        <begin position="467"/>
        <end position="480"/>
    </location>
</feature>
<feature type="compositionally biased region" description="Low complexity" evidence="1">
    <location>
        <begin position="641"/>
        <end position="673"/>
    </location>
</feature>
<evidence type="ECO:0000313" key="4">
    <source>
        <dbReference type="Proteomes" id="UP000693970"/>
    </source>
</evidence>
<protein>
    <recommendedName>
        <fullName evidence="2">DUF6824 domain-containing protein</fullName>
    </recommendedName>
</protein>
<gene>
    <name evidence="3" type="ORF">IV203_009097</name>
</gene>
<feature type="region of interest" description="Disordered" evidence="1">
    <location>
        <begin position="118"/>
        <end position="193"/>
    </location>
</feature>
<feature type="compositionally biased region" description="Low complexity" evidence="1">
    <location>
        <begin position="314"/>
        <end position="323"/>
    </location>
</feature>
<feature type="region of interest" description="Disordered" evidence="1">
    <location>
        <begin position="18"/>
        <end position="67"/>
    </location>
</feature>
<feature type="compositionally biased region" description="Basic and acidic residues" evidence="1">
    <location>
        <begin position="629"/>
        <end position="639"/>
    </location>
</feature>
<feature type="compositionally biased region" description="Pro residues" evidence="1">
    <location>
        <begin position="387"/>
        <end position="398"/>
    </location>
</feature>
<sequence length="722" mass="78197">MVEMSGFKIPQLPPSIQRFGRCGGDEAMEDVSVRSSHPEGSVQRTSSTTSYRSFGPPSGVPPPAPSDRVKSFIHGVVSPFTACLQPTVTSCVSGGAGCGPDYSTAFRKTPAVAVVSPLVDRHPMARPGRGGPPPPGGSSYRDSRLSPTSVGEEGLSVRSTEGKGDLGSSSNPIPTENIEHPHSVDVLCGRGGSSNRHPGNIHFRELVAANKKTYVGLTKKQKMMLARQIVDVIRSTDPPGRFLAKDMDTGFFYDIGLPRSLEKTSQALREKNSNEVPEEQQVDGEGIETSVEAFQSLVKTDSKEETSECKQDAGESPESGTSKPSKKSPKNVETPSLVIPPNLMHIYGPEKERRRESDLALSPNGPPPMGAPYLHGSPYRQPYVGPRGPPTPPHPYHGPPSHHRHPAYPSTSPHGGFPEHGRYYYHPHYPPHTPPYRHYPYPEEHRHPYYHQPMDNREAYSEYYSKSAERESPSRLDVQGHSHPPSPHYGIHGYPPSHPLAPQAHRGRPGAPAPPLPPSGYGRPASGSSGGPMSPPYRPSPYSGHSSLYHRSGMPPPPPPPAPVPSLVPPRDGSANIIYRTPSNGYVRGNSEVSPERQREIKRQRDSDGHIRRVSESSLSSAVRNSLTLEEKVVRRERQPSIVNSSFSSAKSSTGSSATSSSSSGSDIMSPSSILQSRSRRTMESKDRKATPCTSESKVDYSGLSGLAALSTAAFLKLDEEM</sequence>